<dbReference type="OrthoDB" id="9808993at2"/>
<dbReference type="STRING" id="1891224.BBP83_06660"/>
<dbReference type="GO" id="GO:0016787">
    <property type="term" value="F:hydrolase activity"/>
    <property type="evidence" value="ECO:0007669"/>
    <property type="project" value="UniProtKB-KW"/>
</dbReference>
<dbReference type="PIRSF" id="PIRSF035170">
    <property type="entry name" value="HD_phosphohydro"/>
    <property type="match status" value="1"/>
</dbReference>
<dbReference type="PANTHER" id="PTHR21174">
    <property type="match status" value="1"/>
</dbReference>
<organism evidence="1 2">
    <name type="scientific">Acinetobacter celticus</name>
    <dbReference type="NCBI Taxonomy" id="1891224"/>
    <lineage>
        <taxon>Bacteria</taxon>
        <taxon>Pseudomonadati</taxon>
        <taxon>Pseudomonadota</taxon>
        <taxon>Gammaproteobacteria</taxon>
        <taxon>Moraxellales</taxon>
        <taxon>Moraxellaceae</taxon>
        <taxon>Acinetobacter</taxon>
    </lineage>
</organism>
<name>A0A1C3CWS6_9GAMM</name>
<dbReference type="RefSeq" id="WP_068887138.1">
    <property type="nucleotide sequence ID" value="NZ_CBCRUU010000002.1"/>
</dbReference>
<keyword evidence="1" id="KW-0378">Hydrolase</keyword>
<evidence type="ECO:0000313" key="2">
    <source>
        <dbReference type="Proteomes" id="UP000186553"/>
    </source>
</evidence>
<proteinExistence type="predicted"/>
<accession>A0A1C3CWS6</accession>
<evidence type="ECO:0000313" key="1">
    <source>
        <dbReference type="EMBL" id="ODA13123.1"/>
    </source>
</evidence>
<dbReference type="SUPFAM" id="SSF109604">
    <property type="entry name" value="HD-domain/PDEase-like"/>
    <property type="match status" value="1"/>
</dbReference>
<keyword evidence="2" id="KW-1185">Reference proteome</keyword>
<dbReference type="InterPro" id="IPR009218">
    <property type="entry name" value="HD_phosphohydro"/>
</dbReference>
<comment type="caution">
    <text evidence="1">The sequence shown here is derived from an EMBL/GenBank/DDBJ whole genome shotgun (WGS) entry which is preliminary data.</text>
</comment>
<gene>
    <name evidence="1" type="ORF">BBP83_06660</name>
</gene>
<dbReference type="Proteomes" id="UP000186553">
    <property type="component" value="Unassembled WGS sequence"/>
</dbReference>
<dbReference type="EMBL" id="MBDL01000009">
    <property type="protein sequence ID" value="ODA13123.1"/>
    <property type="molecule type" value="Genomic_DNA"/>
</dbReference>
<reference evidence="1 2" key="1">
    <citation type="submission" date="2016-07" db="EMBL/GenBank/DDBJ databases">
        <title>Acinetobacter sp. ANC 4603.</title>
        <authorList>
            <person name="Radolfova-Krizova L."/>
            <person name="Nemec A."/>
        </authorList>
    </citation>
    <scope>NUCLEOTIDE SEQUENCE [LARGE SCALE GENOMIC DNA]</scope>
    <source>
        <strain evidence="1 2">ANC 4603</strain>
    </source>
</reference>
<protein>
    <submittedName>
        <fullName evidence="1">Metal-dependent hydrolase</fullName>
    </submittedName>
</protein>
<sequence length="211" mass="24880">MQDNLKQFQQDWDEFSKRCAFPATHSVTIFQQLLKAYSEPQRHYHSVQHIIECLKHLDEVRHLLQDAQGVELALWFHDVVYNPQSVQNEDDSALLMLQLCADLFPAKQLSKVANWIRATRLHSATDESDLQYLLDIDLAILATDEMRFNEYEAQIRKEYAWVDATLYDVKRADVLNNFYQAEMLFQTVYFQQKCESKAKQNLAKTLILYKK</sequence>
<dbReference type="AlphaFoldDB" id="A0A1C3CWS6"/>
<dbReference type="PANTHER" id="PTHR21174:SF0">
    <property type="entry name" value="HD PHOSPHOHYDROLASE FAMILY PROTEIN-RELATED"/>
    <property type="match status" value="1"/>
</dbReference>